<organism evidence="12 13">
    <name type="scientific">Sporosarcina psychrophila</name>
    <name type="common">Bacillus psychrophilus</name>
    <dbReference type="NCBI Taxonomy" id="1476"/>
    <lineage>
        <taxon>Bacteria</taxon>
        <taxon>Bacillati</taxon>
        <taxon>Bacillota</taxon>
        <taxon>Bacilli</taxon>
        <taxon>Bacillales</taxon>
        <taxon>Caryophanaceae</taxon>
        <taxon>Sporosarcina</taxon>
    </lineage>
</organism>
<dbReference type="GO" id="GO:0004673">
    <property type="term" value="F:protein histidine kinase activity"/>
    <property type="evidence" value="ECO:0007669"/>
    <property type="project" value="UniProtKB-EC"/>
</dbReference>
<dbReference type="InterPro" id="IPR003594">
    <property type="entry name" value="HATPase_dom"/>
</dbReference>
<dbReference type="PROSITE" id="PS50112">
    <property type="entry name" value="PAS"/>
    <property type="match status" value="2"/>
</dbReference>
<keyword evidence="13" id="KW-1185">Reference proteome</keyword>
<evidence type="ECO:0000256" key="7">
    <source>
        <dbReference type="ARBA" id="ARBA00022840"/>
    </source>
</evidence>
<evidence type="ECO:0000256" key="3">
    <source>
        <dbReference type="ARBA" id="ARBA00022553"/>
    </source>
</evidence>
<dbReference type="Gene3D" id="3.30.565.10">
    <property type="entry name" value="Histidine kinase-like ATPase, C-terminal domain"/>
    <property type="match status" value="1"/>
</dbReference>
<evidence type="ECO:0000313" key="12">
    <source>
        <dbReference type="EMBL" id="MET3656298.1"/>
    </source>
</evidence>
<keyword evidence="5" id="KW-0547">Nucleotide-binding</keyword>
<dbReference type="SMART" id="SM00388">
    <property type="entry name" value="HisKA"/>
    <property type="match status" value="1"/>
</dbReference>
<dbReference type="InterPro" id="IPR000700">
    <property type="entry name" value="PAS-assoc_C"/>
</dbReference>
<dbReference type="PROSITE" id="PS50113">
    <property type="entry name" value="PAC"/>
    <property type="match status" value="1"/>
</dbReference>
<dbReference type="EMBL" id="JBEPME010000001">
    <property type="protein sequence ID" value="MET3656298.1"/>
    <property type="molecule type" value="Genomic_DNA"/>
</dbReference>
<dbReference type="Pfam" id="PF08447">
    <property type="entry name" value="PAS_3"/>
    <property type="match status" value="1"/>
</dbReference>
<dbReference type="SMART" id="SM00091">
    <property type="entry name" value="PAS"/>
    <property type="match status" value="3"/>
</dbReference>
<dbReference type="PRINTS" id="PR00344">
    <property type="entry name" value="BCTRLSENSOR"/>
</dbReference>
<name>A0ABV2K8D5_SPOPS</name>
<dbReference type="PANTHER" id="PTHR43065">
    <property type="entry name" value="SENSOR HISTIDINE KINASE"/>
    <property type="match status" value="1"/>
</dbReference>
<keyword evidence="4 12" id="KW-0808">Transferase</keyword>
<feature type="domain" description="PAS" evidence="10">
    <location>
        <begin position="151"/>
        <end position="194"/>
    </location>
</feature>
<dbReference type="InterPro" id="IPR036890">
    <property type="entry name" value="HATPase_C_sf"/>
</dbReference>
<dbReference type="InterPro" id="IPR000014">
    <property type="entry name" value="PAS"/>
</dbReference>
<dbReference type="InterPro" id="IPR004358">
    <property type="entry name" value="Sig_transdc_His_kin-like_C"/>
</dbReference>
<dbReference type="InterPro" id="IPR013656">
    <property type="entry name" value="PAS_4"/>
</dbReference>
<dbReference type="SMART" id="SM00387">
    <property type="entry name" value="HATPase_c"/>
    <property type="match status" value="1"/>
</dbReference>
<evidence type="ECO:0000259" key="11">
    <source>
        <dbReference type="PROSITE" id="PS50113"/>
    </source>
</evidence>
<evidence type="ECO:0000256" key="4">
    <source>
        <dbReference type="ARBA" id="ARBA00022679"/>
    </source>
</evidence>
<dbReference type="CDD" id="cd00082">
    <property type="entry name" value="HisKA"/>
    <property type="match status" value="1"/>
</dbReference>
<evidence type="ECO:0000259" key="9">
    <source>
        <dbReference type="PROSITE" id="PS50109"/>
    </source>
</evidence>
<dbReference type="InterPro" id="IPR013655">
    <property type="entry name" value="PAS_fold_3"/>
</dbReference>
<dbReference type="InterPro" id="IPR003661">
    <property type="entry name" value="HisK_dim/P_dom"/>
</dbReference>
<keyword evidence="8" id="KW-0902">Two-component regulatory system</keyword>
<dbReference type="Gene3D" id="3.30.450.20">
    <property type="entry name" value="PAS domain"/>
    <property type="match status" value="2"/>
</dbReference>
<dbReference type="Pfam" id="PF13426">
    <property type="entry name" value="PAS_9"/>
    <property type="match status" value="1"/>
</dbReference>
<dbReference type="PROSITE" id="PS50109">
    <property type="entry name" value="HIS_KIN"/>
    <property type="match status" value="1"/>
</dbReference>
<proteinExistence type="predicted"/>
<dbReference type="Gene3D" id="1.10.287.130">
    <property type="match status" value="1"/>
</dbReference>
<dbReference type="InterPro" id="IPR035965">
    <property type="entry name" value="PAS-like_dom_sf"/>
</dbReference>
<dbReference type="InterPro" id="IPR005467">
    <property type="entry name" value="His_kinase_dom"/>
</dbReference>
<dbReference type="Proteomes" id="UP001549104">
    <property type="component" value="Unassembled WGS sequence"/>
</dbReference>
<dbReference type="SUPFAM" id="SSF47384">
    <property type="entry name" value="Homodimeric domain of signal transducing histidine kinase"/>
    <property type="match status" value="1"/>
</dbReference>
<dbReference type="CDD" id="cd00130">
    <property type="entry name" value="PAS"/>
    <property type="match status" value="3"/>
</dbReference>
<accession>A0ABV2K8D5</accession>
<feature type="domain" description="PAC" evidence="11">
    <location>
        <begin position="336"/>
        <end position="388"/>
    </location>
</feature>
<dbReference type="NCBIfam" id="TIGR00229">
    <property type="entry name" value="sensory_box"/>
    <property type="match status" value="2"/>
</dbReference>
<dbReference type="Pfam" id="PF02518">
    <property type="entry name" value="HATPase_c"/>
    <property type="match status" value="1"/>
</dbReference>
<dbReference type="InterPro" id="IPR001610">
    <property type="entry name" value="PAC"/>
</dbReference>
<evidence type="ECO:0000259" key="10">
    <source>
        <dbReference type="PROSITE" id="PS50112"/>
    </source>
</evidence>
<dbReference type="PANTHER" id="PTHR43065:SF34">
    <property type="entry name" value="SPORULATION KINASE A"/>
    <property type="match status" value="1"/>
</dbReference>
<dbReference type="RefSeq" id="WP_354312558.1">
    <property type="nucleotide sequence ID" value="NZ_JBEPME010000001.1"/>
</dbReference>
<dbReference type="SMART" id="SM00086">
    <property type="entry name" value="PAC"/>
    <property type="match status" value="2"/>
</dbReference>
<feature type="domain" description="PAS" evidence="10">
    <location>
        <begin position="284"/>
        <end position="335"/>
    </location>
</feature>
<keyword evidence="7" id="KW-0067">ATP-binding</keyword>
<dbReference type="SUPFAM" id="SSF55785">
    <property type="entry name" value="PYP-like sensor domain (PAS domain)"/>
    <property type="match status" value="3"/>
</dbReference>
<dbReference type="InterPro" id="IPR036097">
    <property type="entry name" value="HisK_dim/P_sf"/>
</dbReference>
<keyword evidence="6 12" id="KW-0418">Kinase</keyword>
<comment type="caution">
    <text evidence="12">The sequence shown here is derived from an EMBL/GenBank/DDBJ whole genome shotgun (WGS) entry which is preliminary data.</text>
</comment>
<evidence type="ECO:0000256" key="8">
    <source>
        <dbReference type="ARBA" id="ARBA00023012"/>
    </source>
</evidence>
<protein>
    <recommendedName>
        <fullName evidence="2">histidine kinase</fullName>
        <ecNumber evidence="2">2.7.13.3</ecNumber>
    </recommendedName>
</protein>
<reference evidence="12 13" key="1">
    <citation type="submission" date="2024-06" db="EMBL/GenBank/DDBJ databases">
        <title>Sorghum-associated microbial communities from plants grown in Nebraska, USA.</title>
        <authorList>
            <person name="Schachtman D."/>
        </authorList>
    </citation>
    <scope>NUCLEOTIDE SEQUENCE [LARGE SCALE GENOMIC DNA]</scope>
    <source>
        <strain evidence="12 13">1288</strain>
    </source>
</reference>
<evidence type="ECO:0000313" key="13">
    <source>
        <dbReference type="Proteomes" id="UP001549104"/>
    </source>
</evidence>
<dbReference type="SUPFAM" id="SSF55874">
    <property type="entry name" value="ATPase domain of HSP90 chaperone/DNA topoisomerase II/histidine kinase"/>
    <property type="match status" value="1"/>
</dbReference>
<evidence type="ECO:0000256" key="2">
    <source>
        <dbReference type="ARBA" id="ARBA00012438"/>
    </source>
</evidence>
<feature type="domain" description="Histidine kinase" evidence="9">
    <location>
        <begin position="401"/>
        <end position="605"/>
    </location>
</feature>
<sequence>MPNSYVLHEDMGLNTGNAYVEKIIFSLTKSGAILNANKDFCTLSVEKIPSIIGTSMYEFVHEDDRLLFIERILECCDGNLIPFTFRFTTSKRDGMPFYVNVCRWINQNEVLIHAIPIVDTFAYTSVERSLIDKELTVFDITDKAAINTGFDGTVIGVNDAYIELFGWTREELEEKKASMVPDFLMYELIEIKERLIKGEKVVRLNTVRITKNGLMLPVNIVLLPYYDSAGMVQGVFALSRKLEETLEMKSFVEKQLANILQQEVLIKDITRNLEFGVCQYDVKKGMYLYVSPGIEQLVGISVLDLMKDPTLFVSTCHPDDKIELFRFFEELSKERTEIEYRVLNKDEKVCWIRTKITPVIDGAGEVVRYVSITQDISKLKMQEELLRKWDMLNIVGQLSASFAHQVRNPLTTIKGFIQLFPMGPEDTFGPIMTEELIKIEMIIEEFLQLAKPSNGTGFTTTSIYNEINRTISLMEKEAILHNISFNMNLNDKDQFIHCEPKQIQQVLINLIRNSIDAMPNGGEITIGTVVEEGQVVKITLTDTGIGIPTERLNKLGEPFYSLKEKGTGLGLMVSYKIIENHHGSIQFKSKEGYGTTVEITLPLSAPAN</sequence>
<evidence type="ECO:0000256" key="6">
    <source>
        <dbReference type="ARBA" id="ARBA00022777"/>
    </source>
</evidence>
<keyword evidence="3" id="KW-0597">Phosphoprotein</keyword>
<dbReference type="CDD" id="cd00075">
    <property type="entry name" value="HATPase"/>
    <property type="match status" value="1"/>
</dbReference>
<evidence type="ECO:0000256" key="5">
    <source>
        <dbReference type="ARBA" id="ARBA00022741"/>
    </source>
</evidence>
<evidence type="ECO:0000256" key="1">
    <source>
        <dbReference type="ARBA" id="ARBA00000085"/>
    </source>
</evidence>
<comment type="catalytic activity">
    <reaction evidence="1">
        <text>ATP + protein L-histidine = ADP + protein N-phospho-L-histidine.</text>
        <dbReference type="EC" id="2.7.13.3"/>
    </reaction>
</comment>
<dbReference type="EC" id="2.7.13.3" evidence="2"/>
<gene>
    <name evidence="12" type="ORF">ABIC55_001382</name>
</gene>
<dbReference type="Pfam" id="PF00512">
    <property type="entry name" value="HisKA"/>
    <property type="match status" value="1"/>
</dbReference>
<dbReference type="Pfam" id="PF08448">
    <property type="entry name" value="PAS_4"/>
    <property type="match status" value="1"/>
</dbReference>